<evidence type="ECO:0000313" key="1">
    <source>
        <dbReference type="EMBL" id="AWP03319.1"/>
    </source>
</evidence>
<dbReference type="EMBL" id="CP026248">
    <property type="protein sequence ID" value="AWP03319.1"/>
    <property type="molecule type" value="Genomic_DNA"/>
</dbReference>
<keyword evidence="2" id="KW-1185">Reference proteome</keyword>
<reference evidence="1 2" key="1">
    <citation type="submission" date="2017-12" db="EMBL/GenBank/DDBJ databases">
        <title>Integrating genomic resources of turbot (Scophthalmus maximus) in depth evaluation of genetic and physical mapping variation across individuals.</title>
        <authorList>
            <person name="Martinez P."/>
        </authorList>
    </citation>
    <scope>NUCLEOTIDE SEQUENCE [LARGE SCALE GENOMIC DNA]</scope>
</reference>
<organism evidence="1 2">
    <name type="scientific">Scophthalmus maximus</name>
    <name type="common">Turbot</name>
    <name type="synonym">Psetta maxima</name>
    <dbReference type="NCBI Taxonomy" id="52904"/>
    <lineage>
        <taxon>Eukaryota</taxon>
        <taxon>Metazoa</taxon>
        <taxon>Chordata</taxon>
        <taxon>Craniata</taxon>
        <taxon>Vertebrata</taxon>
        <taxon>Euteleostomi</taxon>
        <taxon>Actinopterygii</taxon>
        <taxon>Neopterygii</taxon>
        <taxon>Teleostei</taxon>
        <taxon>Neoteleostei</taxon>
        <taxon>Acanthomorphata</taxon>
        <taxon>Carangaria</taxon>
        <taxon>Pleuronectiformes</taxon>
        <taxon>Pleuronectoidei</taxon>
        <taxon>Scophthalmidae</taxon>
        <taxon>Scophthalmus</taxon>
    </lineage>
</organism>
<dbReference type="Proteomes" id="UP000246464">
    <property type="component" value="Chromosome 6"/>
</dbReference>
<accession>A0A2U9BHL3</accession>
<sequence length="49" mass="6037">MGIKERLILMKFDCKELLERWRVDLPTLRVQSRKKQFRHRSVVPRCSRP</sequence>
<proteinExistence type="predicted"/>
<gene>
    <name evidence="1" type="ORF">SMAX5B_014293</name>
</gene>
<dbReference type="AlphaFoldDB" id="A0A2U9BHL3"/>
<protein>
    <submittedName>
        <fullName evidence="1">Uncharacterized protein</fullName>
    </submittedName>
</protein>
<evidence type="ECO:0000313" key="2">
    <source>
        <dbReference type="Proteomes" id="UP000246464"/>
    </source>
</evidence>
<name>A0A2U9BHL3_SCOMX</name>